<feature type="binding site" evidence="4">
    <location>
        <position position="118"/>
    </location>
    <ligand>
        <name>substrate</name>
    </ligand>
</feature>
<dbReference type="OrthoDB" id="5531344at2759"/>
<organism evidence="5 6">
    <name type="scientific">Lingula anatina</name>
    <name type="common">Brachiopod</name>
    <name type="synonym">Lingula unguis</name>
    <dbReference type="NCBI Taxonomy" id="7574"/>
    <lineage>
        <taxon>Eukaryota</taxon>
        <taxon>Metazoa</taxon>
        <taxon>Spiralia</taxon>
        <taxon>Lophotrochozoa</taxon>
        <taxon>Brachiopoda</taxon>
        <taxon>Linguliformea</taxon>
        <taxon>Lingulata</taxon>
        <taxon>Lingulida</taxon>
        <taxon>Linguloidea</taxon>
        <taxon>Lingulidae</taxon>
        <taxon>Lingula</taxon>
    </lineage>
</organism>
<evidence type="ECO:0000256" key="3">
    <source>
        <dbReference type="ARBA" id="ARBA00023150"/>
    </source>
</evidence>
<dbReference type="InParanoid" id="A0A1S3JTT6"/>
<evidence type="ECO:0000256" key="4">
    <source>
        <dbReference type="HAMAP-Rule" id="MF_03052"/>
    </source>
</evidence>
<evidence type="ECO:0000313" key="5">
    <source>
        <dbReference type="Proteomes" id="UP000085678"/>
    </source>
</evidence>
<comment type="pathway">
    <text evidence="4">Cofactor biosynthesis; molybdopterin biosynthesis.</text>
</comment>
<dbReference type="STRING" id="7574.A0A1S3JTT6"/>
<name>A0A1S3JTT6_LINAN</name>
<comment type="catalytic activity">
    <reaction evidence="4">
        <text>2 [molybdopterin-synthase sulfur-carrier protein]-C-terminal-Gly-aminoethanethioate + cyclic pyranopterin phosphate + H2O = molybdopterin + 2 [molybdopterin-synthase sulfur-carrier protein]-C-terminal Gly-Gly + 2 H(+)</text>
        <dbReference type="Rhea" id="RHEA:26333"/>
        <dbReference type="Rhea" id="RHEA-COMP:12202"/>
        <dbReference type="Rhea" id="RHEA-COMP:19907"/>
        <dbReference type="ChEBI" id="CHEBI:15377"/>
        <dbReference type="ChEBI" id="CHEBI:15378"/>
        <dbReference type="ChEBI" id="CHEBI:58698"/>
        <dbReference type="ChEBI" id="CHEBI:59648"/>
        <dbReference type="ChEBI" id="CHEBI:90778"/>
        <dbReference type="ChEBI" id="CHEBI:232372"/>
        <dbReference type="EC" id="2.8.1.12"/>
    </reaction>
</comment>
<dbReference type="HAMAP" id="MF_03052">
    <property type="entry name" value="MOC2B"/>
    <property type="match status" value="1"/>
</dbReference>
<comment type="similarity">
    <text evidence="4">Belongs to the MoaE family. MOCS2B subfamily.</text>
</comment>
<gene>
    <name evidence="6" type="primary">LOC106175869</name>
</gene>
<dbReference type="FunFam" id="3.90.1170.40:FF:000002">
    <property type="entry name" value="Molybdopterin synthase catalytic subunit"/>
    <property type="match status" value="1"/>
</dbReference>
<protein>
    <recommendedName>
        <fullName evidence="4">Molybdopterin synthase catalytic subunit</fullName>
        <ecNumber evidence="4">2.8.1.12</ecNumber>
    </recommendedName>
    <alternativeName>
        <fullName evidence="4">Molybdenum cofactor synthesis protein 2 large subunit</fullName>
    </alternativeName>
    <alternativeName>
        <fullName evidence="4">Molybdenum cofactor synthesis protein 2B</fullName>
        <shortName evidence="4">MOCS2B</shortName>
    </alternativeName>
</protein>
<proteinExistence type="inferred from homology"/>
<dbReference type="Gene3D" id="3.90.1170.40">
    <property type="entry name" value="Molybdopterin biosynthesis MoaE subunit"/>
    <property type="match status" value="1"/>
</dbReference>
<feature type="binding site" evidence="4">
    <location>
        <begin position="125"/>
        <end position="127"/>
    </location>
    <ligand>
        <name>substrate</name>
    </ligand>
</feature>
<keyword evidence="5" id="KW-1185">Reference proteome</keyword>
<reference evidence="6" key="1">
    <citation type="submission" date="2025-08" db="UniProtKB">
        <authorList>
            <consortium name="RefSeq"/>
        </authorList>
    </citation>
    <scope>IDENTIFICATION</scope>
    <source>
        <tissue evidence="6">Gonads</tissue>
    </source>
</reference>
<keyword evidence="3 4" id="KW-0501">Molybdenum cofactor biosynthesis</keyword>
<evidence type="ECO:0000313" key="6">
    <source>
        <dbReference type="RefSeq" id="XP_013413479.1"/>
    </source>
</evidence>
<dbReference type="Pfam" id="PF02391">
    <property type="entry name" value="MoaE"/>
    <property type="match status" value="1"/>
</dbReference>
<dbReference type="UniPathway" id="UPA00344"/>
<dbReference type="SUPFAM" id="SSF54690">
    <property type="entry name" value="Molybdopterin synthase subunit MoaE"/>
    <property type="match status" value="1"/>
</dbReference>
<comment type="subcellular location">
    <subcellularLocation>
        <location evidence="4">Cytoplasm</location>
    </subcellularLocation>
</comment>
<accession>A0A1S3JTT6</accession>
<dbReference type="InterPro" id="IPR036563">
    <property type="entry name" value="MoaE_sf"/>
</dbReference>
<dbReference type="EC" id="2.8.1.12" evidence="4"/>
<sequence>MSDHLKVTDDRLSVEEITEIVTSPSSGAVSVFIGTTRDNFNGKKVNRLEYEAYIPMAESEMKKICKQIREKWPEVENIGMHHRLGYVPIKDASVIIAVSSPHRKDAIEATQFGIDTFKATVPIWKKEYYEDDSSVWKENKECCFASNQS</sequence>
<dbReference type="KEGG" id="lak:106175869"/>
<dbReference type="InterPro" id="IPR028888">
    <property type="entry name" value="MOCS2B_euk"/>
</dbReference>
<feature type="binding site" evidence="4">
    <location>
        <begin position="102"/>
        <end position="103"/>
    </location>
    <ligand>
        <name>substrate</name>
    </ligand>
</feature>
<evidence type="ECO:0000256" key="2">
    <source>
        <dbReference type="ARBA" id="ARBA00022679"/>
    </source>
</evidence>
<keyword evidence="2 4" id="KW-0808">Transferase</keyword>
<dbReference type="OMA" id="GEICLFV"/>
<dbReference type="GO" id="GO:0030366">
    <property type="term" value="F:molybdopterin synthase activity"/>
    <property type="evidence" value="ECO:0007669"/>
    <property type="project" value="UniProtKB-UniRule"/>
</dbReference>
<keyword evidence="1 4" id="KW-0963">Cytoplasm</keyword>
<dbReference type="GO" id="GO:1990140">
    <property type="term" value="C:molybdopterin synthase complex"/>
    <property type="evidence" value="ECO:0007669"/>
    <property type="project" value="UniProtKB-UniRule"/>
</dbReference>
<dbReference type="GeneID" id="106175869"/>
<dbReference type="CDD" id="cd00756">
    <property type="entry name" value="MoaE"/>
    <property type="match status" value="1"/>
</dbReference>
<comment type="function">
    <text evidence="4">Catalytic subunit of the molybdopterin synthase complex, a complex that catalyzes the conversion of precursor Z into molybdopterin. Acts by mediating the incorporation of 2 sulfur atoms from thiocarboxylated MOCS2A into precursor Z to generate a dithiolene group.</text>
</comment>
<comment type="subunit">
    <text evidence="4">Heterotetramer; composed of 2 small (MOCS2A) and 2 large (MOCS2B) subunits.</text>
</comment>
<dbReference type="Proteomes" id="UP000085678">
    <property type="component" value="Unplaced"/>
</dbReference>
<dbReference type="GO" id="GO:0006777">
    <property type="term" value="P:Mo-molybdopterin cofactor biosynthetic process"/>
    <property type="evidence" value="ECO:0007669"/>
    <property type="project" value="UniProtKB-UniRule"/>
</dbReference>
<dbReference type="RefSeq" id="XP_013413479.1">
    <property type="nucleotide sequence ID" value="XM_013558025.1"/>
</dbReference>
<dbReference type="PANTHER" id="PTHR23404">
    <property type="entry name" value="MOLYBDOPTERIN SYNTHASE RELATED"/>
    <property type="match status" value="1"/>
</dbReference>
<evidence type="ECO:0000256" key="1">
    <source>
        <dbReference type="ARBA" id="ARBA00022490"/>
    </source>
</evidence>
<dbReference type="AlphaFoldDB" id="A0A1S3JTT6"/>
<dbReference type="InterPro" id="IPR003448">
    <property type="entry name" value="Mopterin_biosynth_MoaE"/>
</dbReference>